<comment type="caution">
    <text evidence="2">The sequence shown here is derived from an EMBL/GenBank/DDBJ whole genome shotgun (WGS) entry which is preliminary data.</text>
</comment>
<protein>
    <submittedName>
        <fullName evidence="2">Uncharacterized protein</fullName>
    </submittedName>
</protein>
<organism evidence="2 3">
    <name type="scientific">Comamonas odontotermitis</name>
    <dbReference type="NCBI Taxonomy" id="379895"/>
    <lineage>
        <taxon>Bacteria</taxon>
        <taxon>Pseudomonadati</taxon>
        <taxon>Pseudomonadota</taxon>
        <taxon>Betaproteobacteria</taxon>
        <taxon>Burkholderiales</taxon>
        <taxon>Comamonadaceae</taxon>
        <taxon>Comamonas</taxon>
    </lineage>
</organism>
<evidence type="ECO:0000313" key="3">
    <source>
        <dbReference type="Proteomes" id="UP000562492"/>
    </source>
</evidence>
<feature type="compositionally biased region" description="Polar residues" evidence="1">
    <location>
        <begin position="365"/>
        <end position="375"/>
    </location>
</feature>
<feature type="region of interest" description="Disordered" evidence="1">
    <location>
        <begin position="303"/>
        <end position="375"/>
    </location>
</feature>
<name>A0ABR6RL63_9BURK</name>
<gene>
    <name evidence="2" type="ORF">HNP33_003990</name>
</gene>
<keyword evidence="3" id="KW-1185">Reference proteome</keyword>
<accession>A0ABR6RL63</accession>
<dbReference type="Proteomes" id="UP000562492">
    <property type="component" value="Unassembled WGS sequence"/>
</dbReference>
<evidence type="ECO:0000313" key="2">
    <source>
        <dbReference type="EMBL" id="MBB6579871.1"/>
    </source>
</evidence>
<proteinExistence type="predicted"/>
<dbReference type="EMBL" id="JACHKZ010000041">
    <property type="protein sequence ID" value="MBB6579871.1"/>
    <property type="molecule type" value="Genomic_DNA"/>
</dbReference>
<evidence type="ECO:0000256" key="1">
    <source>
        <dbReference type="SAM" id="MobiDB-lite"/>
    </source>
</evidence>
<feature type="compositionally biased region" description="Polar residues" evidence="1">
    <location>
        <begin position="310"/>
        <end position="320"/>
    </location>
</feature>
<reference evidence="2 3" key="1">
    <citation type="submission" date="2020-08" db="EMBL/GenBank/DDBJ databases">
        <title>Functional genomics of gut bacteria from endangered species of beetles.</title>
        <authorList>
            <person name="Carlos-Shanley C."/>
        </authorList>
    </citation>
    <scope>NUCLEOTIDE SEQUENCE [LARGE SCALE GENOMIC DNA]</scope>
    <source>
        <strain evidence="2 3">S00124</strain>
    </source>
</reference>
<sequence length="555" mass="61438">MRIAAFPKGQDIWRIDWFGPIAFPDRMTRRRHPSVLVYLSKVVASTPLENPKSLLQPDCTLPASQQTKRWVSVGTTLLLRIGDLWQDQTLLARPNYEEETFENLTIDREHTSLVKAGSSFENGQFLLPLAQHPWHLNNTHSYCIRVALPERRYLVVPCMELVRFYFGSSSELISRLFEPPLARSNLHGKVHLSPIGNMNLELAERIPQASAEDVARIAGSDAAWRAAALIPSSCLKASTAGHDVYPQAIFPFEGLTTLEVTGKWLPQGDVDHGTFLVYQLRSCSHPFPFRALRFKLSLSASQRPVKRGTLSPTPEVQSRRTSAKPKASTLREQDASSSLGSATKPVFGRRRFPDLDNKPVKATRPIQTSSSQTAYAGSAPAVADMAVGSPGSSQRIRSVSLVDAKQDNLPGFLKHVLPALAAIEVTQVRVLQSGDEEDWTIPTPMLVNEDGVLPNTLLISNESHRPRRVASFLIEKNGESAVLTAFEALHLMLLLCPLSPDETEKSTSIGLEIAKSFATRVQRPNTAVLFVPKSNAAPAEFIRRWIVAKWTALVR</sequence>